<evidence type="ECO:0000313" key="3">
    <source>
        <dbReference type="Proteomes" id="UP000203504"/>
    </source>
</evidence>
<evidence type="ECO:0000256" key="1">
    <source>
        <dbReference type="SAM" id="Phobius"/>
    </source>
</evidence>
<organism evidence="2 3">
    <name type="scientific">Salmonella phage BP63</name>
    <dbReference type="NCBI Taxonomy" id="1543205"/>
    <lineage>
        <taxon>Viruses</taxon>
        <taxon>Duplodnaviria</taxon>
        <taxon>Heunggongvirae</taxon>
        <taxon>Uroviricota</taxon>
        <taxon>Caudoviricetes</taxon>
        <taxon>Rosemountvirus</taxon>
        <taxon>Rosemountvirus BP63</taxon>
    </lineage>
</organism>
<evidence type="ECO:0000313" key="2">
    <source>
        <dbReference type="EMBL" id="AIT13870.1"/>
    </source>
</evidence>
<dbReference type="RefSeq" id="YP_009302968.1">
    <property type="nucleotide sequence ID" value="NC_031250.1"/>
</dbReference>
<dbReference type="KEGG" id="vg:29124427"/>
<dbReference type="SUPFAM" id="SSF90257">
    <property type="entry name" value="Myosin rod fragments"/>
    <property type="match status" value="1"/>
</dbReference>
<reference evidence="3" key="1">
    <citation type="submission" date="2014-08" db="EMBL/GenBank/DDBJ databases">
        <authorList>
            <person name="Mandeville R."/>
        </authorList>
    </citation>
    <scope>NUCLEOTIDE SEQUENCE [LARGE SCALE GENOMIC DNA]</scope>
</reference>
<sequence>MSKTGAIIAVILGLAIVFLSLWVRELKGDIIDRDGIIKQLNKTNGELSAANQTLINSVKDEREASAKRASKIAELEQQLRDKKGKYDEATKYDSCANTVAPSAVIELMR</sequence>
<dbReference type="EMBL" id="KM366099">
    <property type="protein sequence ID" value="AIT13870.1"/>
    <property type="molecule type" value="Genomic_DNA"/>
</dbReference>
<keyword evidence="3" id="KW-1185">Reference proteome</keyword>
<name>A0A140XG80_9CAUD</name>
<accession>A0A140XG80</accession>
<dbReference type="GeneID" id="29124427"/>
<keyword evidence="1" id="KW-0472">Membrane</keyword>
<feature type="transmembrane region" description="Helical" evidence="1">
    <location>
        <begin position="6"/>
        <end position="23"/>
    </location>
</feature>
<protein>
    <submittedName>
        <fullName evidence="2">Uncharacterized protein</fullName>
    </submittedName>
</protein>
<gene>
    <name evidence="2" type="ORF">BP63_49</name>
</gene>
<dbReference type="Proteomes" id="UP000203504">
    <property type="component" value="Segment"/>
</dbReference>
<keyword evidence="1" id="KW-1133">Transmembrane helix</keyword>
<keyword evidence="1" id="KW-0812">Transmembrane</keyword>
<proteinExistence type="predicted"/>